<evidence type="ECO:0000256" key="1">
    <source>
        <dbReference type="SAM" id="MobiDB-lite"/>
    </source>
</evidence>
<evidence type="ECO:0000313" key="2">
    <source>
        <dbReference type="EMBL" id="GBN87799.1"/>
    </source>
</evidence>
<dbReference type="AlphaFoldDB" id="A0A4Y2SKM5"/>
<proteinExistence type="predicted"/>
<accession>A0A4Y2SKM5</accession>
<gene>
    <name evidence="2" type="ORF">AVEN_226380_1</name>
</gene>
<sequence length="83" mass="9147">MTTPELPPPLLNSAPHQMENVLLTTSDLMCTKPTYMVDLQRNWISNLKPFEAEAGSLPLGDHGSIHSIEPWSPNGNEKGILHS</sequence>
<comment type="caution">
    <text evidence="2">The sequence shown here is derived from an EMBL/GenBank/DDBJ whole genome shotgun (WGS) entry which is preliminary data.</text>
</comment>
<evidence type="ECO:0000313" key="3">
    <source>
        <dbReference type="Proteomes" id="UP000499080"/>
    </source>
</evidence>
<reference evidence="2 3" key="1">
    <citation type="journal article" date="2019" name="Sci. Rep.">
        <title>Orb-weaving spider Araneus ventricosus genome elucidates the spidroin gene catalogue.</title>
        <authorList>
            <person name="Kono N."/>
            <person name="Nakamura H."/>
            <person name="Ohtoshi R."/>
            <person name="Moran D.A.P."/>
            <person name="Shinohara A."/>
            <person name="Yoshida Y."/>
            <person name="Fujiwara M."/>
            <person name="Mori M."/>
            <person name="Tomita M."/>
            <person name="Arakawa K."/>
        </authorList>
    </citation>
    <scope>NUCLEOTIDE SEQUENCE [LARGE SCALE GENOMIC DNA]</scope>
</reference>
<name>A0A4Y2SKM5_ARAVE</name>
<protein>
    <submittedName>
        <fullName evidence="2">Uncharacterized protein</fullName>
    </submittedName>
</protein>
<feature type="region of interest" description="Disordered" evidence="1">
    <location>
        <begin position="61"/>
        <end position="83"/>
    </location>
</feature>
<dbReference type="Proteomes" id="UP000499080">
    <property type="component" value="Unassembled WGS sequence"/>
</dbReference>
<organism evidence="2 3">
    <name type="scientific">Araneus ventricosus</name>
    <name type="common">Orbweaver spider</name>
    <name type="synonym">Epeira ventricosa</name>
    <dbReference type="NCBI Taxonomy" id="182803"/>
    <lineage>
        <taxon>Eukaryota</taxon>
        <taxon>Metazoa</taxon>
        <taxon>Ecdysozoa</taxon>
        <taxon>Arthropoda</taxon>
        <taxon>Chelicerata</taxon>
        <taxon>Arachnida</taxon>
        <taxon>Araneae</taxon>
        <taxon>Araneomorphae</taxon>
        <taxon>Entelegynae</taxon>
        <taxon>Araneoidea</taxon>
        <taxon>Araneidae</taxon>
        <taxon>Araneus</taxon>
    </lineage>
</organism>
<keyword evidence="3" id="KW-1185">Reference proteome</keyword>
<dbReference type="EMBL" id="BGPR01021975">
    <property type="protein sequence ID" value="GBN87799.1"/>
    <property type="molecule type" value="Genomic_DNA"/>
</dbReference>